<evidence type="ECO:0000259" key="1">
    <source>
        <dbReference type="Pfam" id="PF01048"/>
    </source>
</evidence>
<evidence type="ECO:0000313" key="3">
    <source>
        <dbReference type="Proteomes" id="UP001596174"/>
    </source>
</evidence>
<sequence>MQLLGELRPDRPLLVVAVREEAAYLGDGLPVLLTGMGKVNAALAVGSALAGPVRPASVVNLGTAGALRDGLSGTFEVSRVLQHDLDDRVLQLLTGEVFGPPLTLGQHGGPVLATGDLFVSEEAARARLAAQADLVDMEGYAVAAGALRAGLPVRLVKHVSDTAGEGAGRTWRESVDDCAKLLAAWVDEHLLG</sequence>
<feature type="domain" description="Nucleoside phosphorylase" evidence="1">
    <location>
        <begin position="111"/>
        <end position="181"/>
    </location>
</feature>
<dbReference type="RefSeq" id="WP_380578824.1">
    <property type="nucleotide sequence ID" value="NZ_JBHSQJ010000006.1"/>
</dbReference>
<comment type="caution">
    <text evidence="2">The sequence shown here is derived from an EMBL/GenBank/DDBJ whole genome shotgun (WGS) entry which is preliminary data.</text>
</comment>
<keyword evidence="3" id="KW-1185">Reference proteome</keyword>
<dbReference type="SUPFAM" id="SSF53167">
    <property type="entry name" value="Purine and uridine phosphorylases"/>
    <property type="match status" value="1"/>
</dbReference>
<protein>
    <submittedName>
        <fullName evidence="2">Nucleosidase</fullName>
    </submittedName>
</protein>
<dbReference type="Pfam" id="PF01048">
    <property type="entry name" value="PNP_UDP_1"/>
    <property type="match status" value="1"/>
</dbReference>
<dbReference type="PANTHER" id="PTHR46832">
    <property type="entry name" value="5'-METHYLTHIOADENOSINE/S-ADENOSYLHOMOCYSTEINE NUCLEOSIDASE"/>
    <property type="match status" value="1"/>
</dbReference>
<dbReference type="Proteomes" id="UP001596174">
    <property type="component" value="Unassembled WGS sequence"/>
</dbReference>
<dbReference type="Gene3D" id="3.40.50.1580">
    <property type="entry name" value="Nucleoside phosphorylase domain"/>
    <property type="match status" value="1"/>
</dbReference>
<evidence type="ECO:0000313" key="2">
    <source>
        <dbReference type="EMBL" id="MFC5905921.1"/>
    </source>
</evidence>
<reference evidence="3" key="1">
    <citation type="journal article" date="2019" name="Int. J. Syst. Evol. Microbiol.">
        <title>The Global Catalogue of Microorganisms (GCM) 10K type strain sequencing project: providing services to taxonomists for standard genome sequencing and annotation.</title>
        <authorList>
            <consortium name="The Broad Institute Genomics Platform"/>
            <consortium name="The Broad Institute Genome Sequencing Center for Infectious Disease"/>
            <person name="Wu L."/>
            <person name="Ma J."/>
        </authorList>
    </citation>
    <scope>NUCLEOTIDE SEQUENCE [LARGE SCALE GENOMIC DNA]</scope>
    <source>
        <strain evidence="3">JCM 4816</strain>
    </source>
</reference>
<name>A0ABW1FWC7_9ACTN</name>
<dbReference type="EMBL" id="JBHSQJ010000006">
    <property type="protein sequence ID" value="MFC5905921.1"/>
    <property type="molecule type" value="Genomic_DNA"/>
</dbReference>
<organism evidence="2 3">
    <name type="scientific">Streptacidiphilus monticola</name>
    <dbReference type="NCBI Taxonomy" id="2161674"/>
    <lineage>
        <taxon>Bacteria</taxon>
        <taxon>Bacillati</taxon>
        <taxon>Actinomycetota</taxon>
        <taxon>Actinomycetes</taxon>
        <taxon>Kitasatosporales</taxon>
        <taxon>Streptomycetaceae</taxon>
        <taxon>Streptacidiphilus</taxon>
    </lineage>
</organism>
<dbReference type="InterPro" id="IPR000845">
    <property type="entry name" value="Nucleoside_phosphorylase_d"/>
</dbReference>
<dbReference type="InterPro" id="IPR035994">
    <property type="entry name" value="Nucleoside_phosphorylase_sf"/>
</dbReference>
<gene>
    <name evidence="2" type="ORF">ACFP3V_01630</name>
</gene>
<dbReference type="NCBIfam" id="NF004168">
    <property type="entry name" value="PRK05634.1"/>
    <property type="match status" value="1"/>
</dbReference>
<dbReference type="PANTHER" id="PTHR46832:SF1">
    <property type="entry name" value="5'-METHYLTHIOADENOSINE_S-ADENOSYLHOMOCYSTEINE NUCLEOSIDASE"/>
    <property type="match status" value="1"/>
</dbReference>
<accession>A0ABW1FWC7</accession>
<proteinExistence type="predicted"/>